<dbReference type="Gene3D" id="6.10.340.10">
    <property type="match status" value="1"/>
</dbReference>
<dbReference type="SMART" id="SM00387">
    <property type="entry name" value="HATPase_c"/>
    <property type="match status" value="1"/>
</dbReference>
<dbReference type="EC" id="2.7.13.3" evidence="2"/>
<feature type="transmembrane region" description="Helical" evidence="7">
    <location>
        <begin position="12"/>
        <end position="30"/>
    </location>
</feature>
<reference evidence="9 10" key="1">
    <citation type="submission" date="2024-04" db="EMBL/GenBank/DDBJ databases">
        <title>Polymorphospora sp. isolated from Baiyangdian Lake in Xiong'an New Area.</title>
        <authorList>
            <person name="Zhang X."/>
            <person name="Liu J."/>
        </authorList>
    </citation>
    <scope>NUCLEOTIDE SEQUENCE [LARGE SCALE GENOMIC DNA]</scope>
    <source>
        <strain evidence="9 10">2-325</strain>
    </source>
</reference>
<dbReference type="Proteomes" id="UP001582793">
    <property type="component" value="Unassembled WGS sequence"/>
</dbReference>
<evidence type="ECO:0000313" key="10">
    <source>
        <dbReference type="Proteomes" id="UP001582793"/>
    </source>
</evidence>
<comment type="catalytic activity">
    <reaction evidence="1">
        <text>ATP + protein L-histidine = ADP + protein N-phospho-L-histidine.</text>
        <dbReference type="EC" id="2.7.13.3"/>
    </reaction>
</comment>
<keyword evidence="7" id="KW-1133">Transmembrane helix</keyword>
<evidence type="ECO:0000256" key="2">
    <source>
        <dbReference type="ARBA" id="ARBA00012438"/>
    </source>
</evidence>
<feature type="transmembrane region" description="Helical" evidence="7">
    <location>
        <begin position="306"/>
        <end position="329"/>
    </location>
</feature>
<evidence type="ECO:0000256" key="3">
    <source>
        <dbReference type="ARBA" id="ARBA00022553"/>
    </source>
</evidence>
<evidence type="ECO:0000256" key="7">
    <source>
        <dbReference type="SAM" id="Phobius"/>
    </source>
</evidence>
<keyword evidence="7" id="KW-0472">Membrane</keyword>
<dbReference type="PANTHER" id="PTHR45436:SF5">
    <property type="entry name" value="SENSOR HISTIDINE KINASE TRCS"/>
    <property type="match status" value="1"/>
</dbReference>
<keyword evidence="10" id="KW-1185">Reference proteome</keyword>
<evidence type="ECO:0000256" key="1">
    <source>
        <dbReference type="ARBA" id="ARBA00000085"/>
    </source>
</evidence>
<comment type="caution">
    <text evidence="9">The sequence shown here is derived from an EMBL/GenBank/DDBJ whole genome shotgun (WGS) entry which is preliminary data.</text>
</comment>
<dbReference type="InterPro" id="IPR013587">
    <property type="entry name" value="Nitrate/nitrite_sensing"/>
</dbReference>
<evidence type="ECO:0000256" key="4">
    <source>
        <dbReference type="ARBA" id="ARBA00022679"/>
    </source>
</evidence>
<feature type="region of interest" description="Disordered" evidence="6">
    <location>
        <begin position="658"/>
        <end position="722"/>
    </location>
</feature>
<accession>A0ABV5CP68</accession>
<dbReference type="InterPro" id="IPR050428">
    <property type="entry name" value="TCS_sensor_his_kinase"/>
</dbReference>
<keyword evidence="3" id="KW-0597">Phosphoprotein</keyword>
<feature type="region of interest" description="Disordered" evidence="6">
    <location>
        <begin position="755"/>
        <end position="818"/>
    </location>
</feature>
<gene>
    <name evidence="9" type="ORF">AAFH96_10895</name>
</gene>
<evidence type="ECO:0000256" key="6">
    <source>
        <dbReference type="SAM" id="MobiDB-lite"/>
    </source>
</evidence>
<keyword evidence="7" id="KW-0812">Transmembrane</keyword>
<dbReference type="RefSeq" id="WP_375734038.1">
    <property type="nucleotide sequence ID" value="NZ_JBCGDC010000024.1"/>
</dbReference>
<keyword evidence="5" id="KW-0418">Kinase</keyword>
<evidence type="ECO:0000313" key="9">
    <source>
        <dbReference type="EMBL" id="MFB6393611.1"/>
    </source>
</evidence>
<dbReference type="Pfam" id="PF02518">
    <property type="entry name" value="HATPase_c"/>
    <property type="match status" value="1"/>
</dbReference>
<dbReference type="InterPro" id="IPR010910">
    <property type="entry name" value="Nitrate/nitrite_sensing_bac"/>
</dbReference>
<dbReference type="PANTHER" id="PTHR45436">
    <property type="entry name" value="SENSOR HISTIDINE KINASE YKOH"/>
    <property type="match status" value="1"/>
</dbReference>
<protein>
    <recommendedName>
        <fullName evidence="2">histidine kinase</fullName>
        <ecNumber evidence="2">2.7.13.3</ecNumber>
    </recommendedName>
</protein>
<dbReference type="PROSITE" id="PS50906">
    <property type="entry name" value="NIT"/>
    <property type="match status" value="1"/>
</dbReference>
<proteinExistence type="predicted"/>
<dbReference type="Gene3D" id="3.30.565.10">
    <property type="entry name" value="Histidine kinase-like ATPase, C-terminal domain"/>
    <property type="match status" value="1"/>
</dbReference>
<sequence>MITRNWSIRSKIVALVTVPLAALLALWIFATTLTVGPALSLLSAQSLLNDLGFPGQAMVSELQRERRLSLVYLAGDTDTTELGQQRVSTDRAIAEFRRRALNPDFRAGVDPTLNARLGQLATALDTLPSGRGFIDRRDLDRTGALGLYTSTIDAAFRTFSALAALPDDQINSEVRALTSLGQAREVLGQADALLAGVFTAGRFADGEHGQLVQILGTKRHLYGAAVADLNSEDRATYLRLVEGETFVRLQNLEDRLIAEGRTGAVSPVDPGNWAATYDSAQEQLRDFESTASTTLERRTVPVAVDILVRLALAAVLGLIAVAISLFIALRVGRQLIRRLGDLQESALEIADRRLPDVVTRLRRGEDVDVEAETPVLEYGNDEIGRVGRAFDQVHRRAVRSAVDEADLRRGLNEVFLNIARRSQTLLHRQLALLDKMERRTTNPDELEDLFRVDHMATRMRRHAEDLVILAGAVPGRGWRNPVPMIDVVRGAVSEVEEYVRVDVHAIQPVSVVGRAVADLTHLLAELIENATSFSPPHTRVQVAGQKVPNGYAIEVEDRGLGMVPDALAEANRRLAEPPDFDPANSARLGLFVVAKLSARHGIRVQLRPSPYGGVTAVALLPTELVVVAPDARALPGRAGGQPAVDVDTMEVKALDPARRPSPMLLPAGPPAAAPAEPERRIRTTTRLTAVPTQPSPRREMPAPTPRGPVAPATPVGDDGLPRRVRQTSLAPQLRASATDDLAGLASEVRDRCPEEVRARMSALQAGTARGRRESEGLTNPPAGQPGPVTESQPVPPAPAAPDGAAVPDGAPADSERNA</sequence>
<keyword evidence="4" id="KW-0808">Transferase</keyword>
<dbReference type="Pfam" id="PF08376">
    <property type="entry name" value="NIT"/>
    <property type="match status" value="1"/>
</dbReference>
<organism evidence="9 10">
    <name type="scientific">Polymorphospora lycopeni</name>
    <dbReference type="NCBI Taxonomy" id="3140240"/>
    <lineage>
        <taxon>Bacteria</taxon>
        <taxon>Bacillati</taxon>
        <taxon>Actinomycetota</taxon>
        <taxon>Actinomycetes</taxon>
        <taxon>Micromonosporales</taxon>
        <taxon>Micromonosporaceae</taxon>
        <taxon>Polymorphospora</taxon>
    </lineage>
</organism>
<dbReference type="InterPro" id="IPR036890">
    <property type="entry name" value="HATPase_C_sf"/>
</dbReference>
<evidence type="ECO:0000256" key="5">
    <source>
        <dbReference type="ARBA" id="ARBA00022777"/>
    </source>
</evidence>
<dbReference type="SUPFAM" id="SSF55874">
    <property type="entry name" value="ATPase domain of HSP90 chaperone/DNA topoisomerase II/histidine kinase"/>
    <property type="match status" value="1"/>
</dbReference>
<evidence type="ECO:0000259" key="8">
    <source>
        <dbReference type="PROSITE" id="PS50906"/>
    </source>
</evidence>
<name>A0ABV5CP68_9ACTN</name>
<dbReference type="InterPro" id="IPR003594">
    <property type="entry name" value="HATPase_dom"/>
</dbReference>
<dbReference type="EMBL" id="JBCGDC010000024">
    <property type="protein sequence ID" value="MFB6393611.1"/>
    <property type="molecule type" value="Genomic_DNA"/>
</dbReference>
<feature type="domain" description="NIT" evidence="8">
    <location>
        <begin position="53"/>
        <end position="302"/>
    </location>
</feature>
<feature type="compositionally biased region" description="Low complexity" evidence="6">
    <location>
        <begin position="800"/>
        <end position="812"/>
    </location>
</feature>